<dbReference type="VEuPathDB" id="VectorBase:GPPI043343"/>
<accession>A0A1B0BXB8</accession>
<proteinExistence type="predicted"/>
<dbReference type="InterPro" id="IPR050468">
    <property type="entry name" value="Cuticle_Struct_Prot"/>
</dbReference>
<dbReference type="GO" id="GO:0008010">
    <property type="term" value="F:structural constituent of chitin-based larval cuticle"/>
    <property type="evidence" value="ECO:0007669"/>
    <property type="project" value="TreeGrafter"/>
</dbReference>
<evidence type="ECO:0000256" key="3">
    <source>
        <dbReference type="SAM" id="SignalP"/>
    </source>
</evidence>
<dbReference type="EMBL" id="JXJN01022165">
    <property type="status" value="NOT_ANNOTATED_CDS"/>
    <property type="molecule type" value="Genomic_DNA"/>
</dbReference>
<keyword evidence="3" id="KW-0732">Signal</keyword>
<reference evidence="4" key="2">
    <citation type="submission" date="2020-05" db="UniProtKB">
        <authorList>
            <consortium name="EnsemblMetazoa"/>
        </authorList>
    </citation>
    <scope>IDENTIFICATION</scope>
    <source>
        <strain evidence="4">IAEA</strain>
    </source>
</reference>
<dbReference type="AlphaFoldDB" id="A0A1B0BXB8"/>
<dbReference type="PANTHER" id="PTHR10380">
    <property type="entry name" value="CUTICLE PROTEIN"/>
    <property type="match status" value="1"/>
</dbReference>
<evidence type="ECO:0000256" key="1">
    <source>
        <dbReference type="PROSITE-ProRule" id="PRU00497"/>
    </source>
</evidence>
<keyword evidence="1" id="KW-0193">Cuticle</keyword>
<feature type="region of interest" description="Disordered" evidence="2">
    <location>
        <begin position="26"/>
        <end position="51"/>
    </location>
</feature>
<organism evidence="4 5">
    <name type="scientific">Glossina palpalis gambiensis</name>
    <dbReference type="NCBI Taxonomy" id="67801"/>
    <lineage>
        <taxon>Eukaryota</taxon>
        <taxon>Metazoa</taxon>
        <taxon>Ecdysozoa</taxon>
        <taxon>Arthropoda</taxon>
        <taxon>Hexapoda</taxon>
        <taxon>Insecta</taxon>
        <taxon>Pterygota</taxon>
        <taxon>Neoptera</taxon>
        <taxon>Endopterygota</taxon>
        <taxon>Diptera</taxon>
        <taxon>Brachycera</taxon>
        <taxon>Muscomorpha</taxon>
        <taxon>Hippoboscoidea</taxon>
        <taxon>Glossinidae</taxon>
        <taxon>Glossina</taxon>
    </lineage>
</organism>
<name>A0A1B0BXB8_9MUSC</name>
<evidence type="ECO:0000313" key="4">
    <source>
        <dbReference type="EnsemblMetazoa" id="GPPI043343-PA"/>
    </source>
</evidence>
<dbReference type="Pfam" id="PF00379">
    <property type="entry name" value="Chitin_bind_4"/>
    <property type="match status" value="1"/>
</dbReference>
<dbReference type="PROSITE" id="PS51155">
    <property type="entry name" value="CHIT_BIND_RR_2"/>
    <property type="match status" value="1"/>
</dbReference>
<dbReference type="GO" id="GO:0062129">
    <property type="term" value="C:chitin-based extracellular matrix"/>
    <property type="evidence" value="ECO:0007669"/>
    <property type="project" value="TreeGrafter"/>
</dbReference>
<dbReference type="InterPro" id="IPR000618">
    <property type="entry name" value="Insect_cuticle"/>
</dbReference>
<dbReference type="Proteomes" id="UP000092460">
    <property type="component" value="Unassembled WGS sequence"/>
</dbReference>
<keyword evidence="5" id="KW-1185">Reference proteome</keyword>
<sequence length="207" mass="23068">MQLFIFVTFCLTLSWADVSHIVGNEHDHQHHHHHHQHYESTTSPPGPPNPYVFSYQAGRAPGHVDRQHTEVSDGTGVVRGAFSYVDPKNQVRTVQYVADEHGFHPQLSHELEDSEAVKAAKQRHFDLYNRIAQEHAAGGVPAAVSQAGPQQSEAVIKATNKHLSLYERIAAQHAAIGAQHEAARLAFEATSEHSIQPEDNSVYYQKH</sequence>
<evidence type="ECO:0000256" key="2">
    <source>
        <dbReference type="SAM" id="MobiDB-lite"/>
    </source>
</evidence>
<evidence type="ECO:0000313" key="5">
    <source>
        <dbReference type="Proteomes" id="UP000092460"/>
    </source>
</evidence>
<feature type="signal peptide" evidence="3">
    <location>
        <begin position="1"/>
        <end position="16"/>
    </location>
</feature>
<protein>
    <submittedName>
        <fullName evidence="4">Uncharacterized protein</fullName>
    </submittedName>
</protein>
<dbReference type="EnsemblMetazoa" id="GPPI043343-RA">
    <property type="protein sequence ID" value="GPPI043343-PA"/>
    <property type="gene ID" value="GPPI043343"/>
</dbReference>
<reference evidence="5" key="1">
    <citation type="submission" date="2015-01" db="EMBL/GenBank/DDBJ databases">
        <authorList>
            <person name="Aksoy S."/>
            <person name="Warren W."/>
            <person name="Wilson R.K."/>
        </authorList>
    </citation>
    <scope>NUCLEOTIDE SEQUENCE [LARGE SCALE GENOMIC DNA]</scope>
    <source>
        <strain evidence="5">IAEA</strain>
    </source>
</reference>
<feature type="chain" id="PRO_5008405293" evidence="3">
    <location>
        <begin position="17"/>
        <end position="207"/>
    </location>
</feature>